<gene>
    <name evidence="3" type="ORF">GN958_ATG09811</name>
</gene>
<evidence type="ECO:0000313" key="4">
    <source>
        <dbReference type="Proteomes" id="UP000704712"/>
    </source>
</evidence>
<dbReference type="Proteomes" id="UP000704712">
    <property type="component" value="Unassembled WGS sequence"/>
</dbReference>
<feature type="chain" id="PRO_5035734973" evidence="2">
    <location>
        <begin position="16"/>
        <end position="275"/>
    </location>
</feature>
<feature type="signal peptide" evidence="2">
    <location>
        <begin position="1"/>
        <end position="15"/>
    </location>
</feature>
<evidence type="ECO:0000256" key="2">
    <source>
        <dbReference type="SAM" id="SignalP"/>
    </source>
</evidence>
<evidence type="ECO:0000256" key="1">
    <source>
        <dbReference type="SAM" id="MobiDB-lite"/>
    </source>
</evidence>
<keyword evidence="2" id="KW-0732">Signal</keyword>
<reference evidence="3" key="1">
    <citation type="submission" date="2020-03" db="EMBL/GenBank/DDBJ databases">
        <title>Hybrid Assembly of Korean Phytophthora infestans isolates.</title>
        <authorList>
            <person name="Prokchorchik M."/>
            <person name="Lee Y."/>
            <person name="Seo J."/>
            <person name="Cho J.-H."/>
            <person name="Park Y.-E."/>
            <person name="Jang D.-C."/>
            <person name="Im J.-S."/>
            <person name="Choi J.-G."/>
            <person name="Park H.-J."/>
            <person name="Lee G.-B."/>
            <person name="Lee Y.-G."/>
            <person name="Hong S.-Y."/>
            <person name="Cho K."/>
            <person name="Sohn K.H."/>
        </authorList>
    </citation>
    <scope>NUCLEOTIDE SEQUENCE</scope>
    <source>
        <strain evidence="3">KR_2_A2</strain>
    </source>
</reference>
<evidence type="ECO:0000313" key="3">
    <source>
        <dbReference type="EMBL" id="KAF4140963.1"/>
    </source>
</evidence>
<organism evidence="3 4">
    <name type="scientific">Phytophthora infestans</name>
    <name type="common">Potato late blight agent</name>
    <name type="synonym">Botrytis infestans</name>
    <dbReference type="NCBI Taxonomy" id="4787"/>
    <lineage>
        <taxon>Eukaryota</taxon>
        <taxon>Sar</taxon>
        <taxon>Stramenopiles</taxon>
        <taxon>Oomycota</taxon>
        <taxon>Peronosporomycetes</taxon>
        <taxon>Peronosporales</taxon>
        <taxon>Peronosporaceae</taxon>
        <taxon>Phytophthora</taxon>
    </lineage>
</organism>
<dbReference type="EMBL" id="JAACNO010001405">
    <property type="protein sequence ID" value="KAF4140963.1"/>
    <property type="molecule type" value="Genomic_DNA"/>
</dbReference>
<name>A0A8S9UKA5_PHYIN</name>
<protein>
    <submittedName>
        <fullName evidence="3">Uncharacterized protein</fullName>
    </submittedName>
</protein>
<sequence length="275" mass="30924">MVLATLLALPPSTLLHNPASSSFALKNPCFGATLLYYFSCYPLSSVVSADSLPPPYHIHNTHTPPNSPAPSTPSSTVRSITSTDCPLELVKSLSVGSQEAFSSDEDEPITKENMWVHDAEAKYEIWQIDDVRYDSKEEISEVSVLWDWRSTLRSRRYRRWEPAALLMESHGKEVKLAERFKKGGVKHLQQFCKTDESGKRVLTASDSYNCVFNGLKVGARVIGRPSLIPEDVVDKFLDDELKEGRGLLQGCTWKQFAKLLLRQRAAWCDLVINCF</sequence>
<comment type="caution">
    <text evidence="3">The sequence shown here is derived from an EMBL/GenBank/DDBJ whole genome shotgun (WGS) entry which is preliminary data.</text>
</comment>
<feature type="region of interest" description="Disordered" evidence="1">
    <location>
        <begin position="58"/>
        <end position="78"/>
    </location>
</feature>
<dbReference type="AlphaFoldDB" id="A0A8S9UKA5"/>
<proteinExistence type="predicted"/>
<accession>A0A8S9UKA5</accession>